<evidence type="ECO:0000256" key="7">
    <source>
        <dbReference type="ARBA" id="ARBA00023014"/>
    </source>
</evidence>
<dbReference type="GO" id="GO:0051539">
    <property type="term" value="F:4 iron, 4 sulfur cluster binding"/>
    <property type="evidence" value="ECO:0007669"/>
    <property type="project" value="UniProtKB-UniRule"/>
</dbReference>
<comment type="cofactor">
    <cofactor evidence="8">
        <name>[4Fe-4S] cluster</name>
        <dbReference type="ChEBI" id="CHEBI:49883"/>
    </cofactor>
    <text evidence="8">Binds 2 [4Fe-4S] clusters. One cluster is coordinated with 3 cysteines and an exchangeable S-adenosyl-L-methionine.</text>
</comment>
<keyword evidence="2 8" id="KW-0963">Cytoplasm</keyword>
<dbReference type="SFLD" id="SFLDS00029">
    <property type="entry name" value="Radical_SAM"/>
    <property type="match status" value="1"/>
</dbReference>
<feature type="binding site" evidence="8">
    <location>
        <position position="152"/>
    </location>
    <ligand>
        <name>[4Fe-4S] cluster</name>
        <dbReference type="ChEBI" id="CHEBI:49883"/>
        <label>2</label>
        <note>4Fe-4S-S-AdoMet</note>
    </ligand>
</feature>
<dbReference type="PROSITE" id="PS51449">
    <property type="entry name" value="MTTASE_N"/>
    <property type="match status" value="1"/>
</dbReference>
<reference evidence="11" key="1">
    <citation type="submission" date="2020-10" db="EMBL/GenBank/DDBJ databases">
        <authorList>
            <person name="Gilroy R."/>
        </authorList>
    </citation>
    <scope>NUCLEOTIDE SEQUENCE</scope>
    <source>
        <strain evidence="11">B3-4054</strain>
    </source>
</reference>
<sequence length="476" mass="51370">MDPHGCAKNQVDAELLHGILLSQGWEETAHPEEADLVLVNSCAFIEEAKTESIEAVLAARASCPGAKILLTGCLSQRYGAALRELLPEADGFFGNGDLSRLPEVLAALFSADARKTGSAPVLVPPQEGVCCGARPKRFSFPRSAYVKLTEGCSNFCSFCAIPVIRGPLRSRTPEAVAAECAALVAEGVFELNLVGQDLAAFGTETLEVKPWENGFTGVSPLCGLLTRLAALPGDFRIRLLYLHPDHFPLDILPVMAADRRFLPYFDLPFQSGDEDLLRKMNRKGNAARYSALLDSIRRAFSSGPYGQAAVRTTFITGFPGETDGAFAHTQAFLSESRFLWAGVFCYSREEDTAAFPMKPAVPKKKAAERREQLLRIQEDITAQELARFIGQEITVLVEEPIPPAEDEDGGGPRLAIGRAWFQAPEVDGSVVLCDEPDSADAAGIPLEPGSVVRAKVLRVCGADLEAAVLHPRGENC</sequence>
<feature type="domain" description="MTTase N-terminal" evidence="9">
    <location>
        <begin position="1"/>
        <end position="110"/>
    </location>
</feature>
<dbReference type="PROSITE" id="PS01278">
    <property type="entry name" value="MTTASE_RADICAL"/>
    <property type="match status" value="1"/>
</dbReference>
<dbReference type="InterPro" id="IPR005839">
    <property type="entry name" value="Methylthiotransferase"/>
</dbReference>
<evidence type="ECO:0000256" key="1">
    <source>
        <dbReference type="ARBA" id="ARBA00022485"/>
    </source>
</evidence>
<evidence type="ECO:0000259" key="9">
    <source>
        <dbReference type="PROSITE" id="PS51449"/>
    </source>
</evidence>
<feature type="domain" description="Radical SAM core" evidence="10">
    <location>
        <begin position="138"/>
        <end position="383"/>
    </location>
</feature>
<accession>A0A9D9EQX3</accession>
<dbReference type="Gene3D" id="3.80.30.20">
    <property type="entry name" value="tm_1862 like domain"/>
    <property type="match status" value="1"/>
</dbReference>
<dbReference type="Pfam" id="PF00919">
    <property type="entry name" value="UPF0004"/>
    <property type="match status" value="1"/>
</dbReference>
<feature type="binding site" evidence="8">
    <location>
        <position position="159"/>
    </location>
    <ligand>
        <name>[4Fe-4S] cluster</name>
        <dbReference type="ChEBI" id="CHEBI:49883"/>
        <label>2</label>
        <note>4Fe-4S-S-AdoMet</note>
    </ligand>
</feature>
<dbReference type="GO" id="GO:0046872">
    <property type="term" value="F:metal ion binding"/>
    <property type="evidence" value="ECO:0007669"/>
    <property type="project" value="UniProtKB-KW"/>
</dbReference>
<dbReference type="SFLD" id="SFLDG01082">
    <property type="entry name" value="B12-binding_domain_containing"/>
    <property type="match status" value="1"/>
</dbReference>
<dbReference type="InterPro" id="IPR006638">
    <property type="entry name" value="Elp3/MiaA/NifB-like_rSAM"/>
</dbReference>
<protein>
    <recommendedName>
        <fullName evidence="8">Ribosomal protein uS12 methylthiotransferase RimO</fullName>
        <shortName evidence="8">uS12 MTTase</shortName>
        <shortName evidence="8">uS12 methylthiotransferase</shortName>
        <ecNumber evidence="8">2.8.4.4</ecNumber>
    </recommendedName>
    <alternativeName>
        <fullName evidence="8">Ribosomal protein uS12 (aspartate-C(3))-methylthiotransferase</fullName>
    </alternativeName>
    <alternativeName>
        <fullName evidence="8">Ribosome maturation factor RimO</fullName>
    </alternativeName>
</protein>
<keyword evidence="4 8" id="KW-0949">S-adenosyl-L-methionine</keyword>
<comment type="catalytic activity">
    <reaction evidence="8">
        <text>L-aspartate(89)-[ribosomal protein uS12]-hydrogen + (sulfur carrier)-SH + AH2 + 2 S-adenosyl-L-methionine = 3-methylsulfanyl-L-aspartate(89)-[ribosomal protein uS12]-hydrogen + (sulfur carrier)-H + 5'-deoxyadenosine + L-methionine + A + S-adenosyl-L-homocysteine + 2 H(+)</text>
        <dbReference type="Rhea" id="RHEA:37087"/>
        <dbReference type="Rhea" id="RHEA-COMP:10460"/>
        <dbReference type="Rhea" id="RHEA-COMP:10461"/>
        <dbReference type="Rhea" id="RHEA-COMP:14737"/>
        <dbReference type="Rhea" id="RHEA-COMP:14739"/>
        <dbReference type="ChEBI" id="CHEBI:13193"/>
        <dbReference type="ChEBI" id="CHEBI:15378"/>
        <dbReference type="ChEBI" id="CHEBI:17319"/>
        <dbReference type="ChEBI" id="CHEBI:17499"/>
        <dbReference type="ChEBI" id="CHEBI:29917"/>
        <dbReference type="ChEBI" id="CHEBI:29961"/>
        <dbReference type="ChEBI" id="CHEBI:57844"/>
        <dbReference type="ChEBI" id="CHEBI:57856"/>
        <dbReference type="ChEBI" id="CHEBI:59789"/>
        <dbReference type="ChEBI" id="CHEBI:64428"/>
        <dbReference type="ChEBI" id="CHEBI:73599"/>
        <dbReference type="EC" id="2.8.4.4"/>
    </reaction>
</comment>
<evidence type="ECO:0000259" key="10">
    <source>
        <dbReference type="PROSITE" id="PS51918"/>
    </source>
</evidence>
<dbReference type="InterPro" id="IPR023404">
    <property type="entry name" value="rSAM_horseshoe"/>
</dbReference>
<dbReference type="AlphaFoldDB" id="A0A9D9EQX3"/>
<dbReference type="CDD" id="cd01335">
    <property type="entry name" value="Radical_SAM"/>
    <property type="match status" value="1"/>
</dbReference>
<evidence type="ECO:0000256" key="6">
    <source>
        <dbReference type="ARBA" id="ARBA00023004"/>
    </source>
</evidence>
<organism evidence="11 12">
    <name type="scientific">Candidatus Avitreponema avistercoris</name>
    <dbReference type="NCBI Taxonomy" id="2840705"/>
    <lineage>
        <taxon>Bacteria</taxon>
        <taxon>Pseudomonadati</taxon>
        <taxon>Spirochaetota</taxon>
        <taxon>Spirochaetia</taxon>
        <taxon>Spirochaetales</taxon>
        <taxon>Candidatus Avitreponema</taxon>
    </lineage>
</organism>
<evidence type="ECO:0000313" key="12">
    <source>
        <dbReference type="Proteomes" id="UP000823616"/>
    </source>
</evidence>
<proteinExistence type="inferred from homology"/>
<dbReference type="PANTHER" id="PTHR43837">
    <property type="entry name" value="RIBOSOMAL PROTEIN S12 METHYLTHIOTRANSFERASE RIMO"/>
    <property type="match status" value="1"/>
</dbReference>
<dbReference type="Gene3D" id="2.40.50.140">
    <property type="entry name" value="Nucleic acid-binding proteins"/>
    <property type="match status" value="1"/>
</dbReference>
<dbReference type="InterPro" id="IPR013848">
    <property type="entry name" value="Methylthiotransferase_N"/>
</dbReference>
<dbReference type="NCBIfam" id="TIGR00089">
    <property type="entry name" value="MiaB/RimO family radical SAM methylthiotransferase"/>
    <property type="match status" value="1"/>
</dbReference>
<dbReference type="InterPro" id="IPR005840">
    <property type="entry name" value="Ribosomal_uS12_MeSTrfase_RimO"/>
</dbReference>
<comment type="function">
    <text evidence="8">Catalyzes the methylthiolation of an aspartic acid residue of ribosomal protein uS12.</text>
</comment>
<keyword evidence="7 8" id="KW-0411">Iron-sulfur</keyword>
<evidence type="ECO:0000313" key="11">
    <source>
        <dbReference type="EMBL" id="MBO8449619.1"/>
    </source>
</evidence>
<reference evidence="11" key="2">
    <citation type="journal article" date="2021" name="PeerJ">
        <title>Extensive microbial diversity within the chicken gut microbiome revealed by metagenomics and culture.</title>
        <authorList>
            <person name="Gilroy R."/>
            <person name="Ravi A."/>
            <person name="Getino M."/>
            <person name="Pursley I."/>
            <person name="Horton D.L."/>
            <person name="Alikhan N.F."/>
            <person name="Baker D."/>
            <person name="Gharbi K."/>
            <person name="Hall N."/>
            <person name="Watson M."/>
            <person name="Adriaenssens E.M."/>
            <person name="Foster-Nyarko E."/>
            <person name="Jarju S."/>
            <person name="Secka A."/>
            <person name="Antonio M."/>
            <person name="Oren A."/>
            <person name="Chaudhuri R.R."/>
            <person name="La Ragione R."/>
            <person name="Hildebrand F."/>
            <person name="Pallen M.J."/>
        </authorList>
    </citation>
    <scope>NUCLEOTIDE SEQUENCE</scope>
    <source>
        <strain evidence="11">B3-4054</strain>
    </source>
</reference>
<evidence type="ECO:0000256" key="8">
    <source>
        <dbReference type="HAMAP-Rule" id="MF_01865"/>
    </source>
</evidence>
<dbReference type="GO" id="GO:0006400">
    <property type="term" value="P:tRNA modification"/>
    <property type="evidence" value="ECO:0007669"/>
    <property type="project" value="InterPro"/>
</dbReference>
<feature type="binding site" evidence="8">
    <location>
        <position position="6"/>
    </location>
    <ligand>
        <name>[4Fe-4S] cluster</name>
        <dbReference type="ChEBI" id="CHEBI:49883"/>
        <label>1</label>
    </ligand>
</feature>
<keyword evidence="5 8" id="KW-0479">Metal-binding</keyword>
<dbReference type="InterPro" id="IPR038135">
    <property type="entry name" value="Methylthiotransferase_N_sf"/>
</dbReference>
<dbReference type="Pfam" id="PF18693">
    <property type="entry name" value="TRAM_2"/>
    <property type="match status" value="1"/>
</dbReference>
<dbReference type="Pfam" id="PF04055">
    <property type="entry name" value="Radical_SAM"/>
    <property type="match status" value="1"/>
</dbReference>
<comment type="caution">
    <text evidence="11">The sequence shown here is derived from an EMBL/GenBank/DDBJ whole genome shotgun (WGS) entry which is preliminary data.</text>
</comment>
<name>A0A9D9EQX3_9SPIR</name>
<keyword evidence="3 8" id="KW-0808">Transferase</keyword>
<dbReference type="SUPFAM" id="SSF102114">
    <property type="entry name" value="Radical SAM enzymes"/>
    <property type="match status" value="1"/>
</dbReference>
<dbReference type="InterPro" id="IPR020612">
    <property type="entry name" value="Methylthiotransferase_CS"/>
</dbReference>
<dbReference type="EC" id="2.8.4.4" evidence="8"/>
<evidence type="ECO:0000256" key="3">
    <source>
        <dbReference type="ARBA" id="ARBA00022679"/>
    </source>
</evidence>
<dbReference type="InterPro" id="IPR007197">
    <property type="entry name" value="rSAM"/>
</dbReference>
<dbReference type="PANTHER" id="PTHR43837:SF1">
    <property type="entry name" value="RIBOSOMAL PROTEIN US12 METHYLTHIOTRANSFERASE RIMO"/>
    <property type="match status" value="1"/>
</dbReference>
<dbReference type="PROSITE" id="PS51918">
    <property type="entry name" value="RADICAL_SAM"/>
    <property type="match status" value="1"/>
</dbReference>
<dbReference type="SMART" id="SM00729">
    <property type="entry name" value="Elp3"/>
    <property type="match status" value="1"/>
</dbReference>
<dbReference type="InterPro" id="IPR058240">
    <property type="entry name" value="rSAM_sf"/>
</dbReference>
<dbReference type="InterPro" id="IPR002792">
    <property type="entry name" value="TRAM_dom"/>
</dbReference>
<keyword evidence="6 8" id="KW-0408">Iron</keyword>
<keyword evidence="1 8" id="KW-0004">4Fe-4S</keyword>
<feature type="binding site" evidence="8">
    <location>
        <position position="73"/>
    </location>
    <ligand>
        <name>[4Fe-4S] cluster</name>
        <dbReference type="ChEBI" id="CHEBI:49883"/>
        <label>1</label>
    </ligand>
</feature>
<evidence type="ECO:0000256" key="4">
    <source>
        <dbReference type="ARBA" id="ARBA00022691"/>
    </source>
</evidence>
<feature type="binding site" evidence="8">
    <location>
        <position position="42"/>
    </location>
    <ligand>
        <name>[4Fe-4S] cluster</name>
        <dbReference type="ChEBI" id="CHEBI:49883"/>
        <label>1</label>
    </ligand>
</feature>
<dbReference type="InterPro" id="IPR012340">
    <property type="entry name" value="NA-bd_OB-fold"/>
</dbReference>
<evidence type="ECO:0000256" key="2">
    <source>
        <dbReference type="ARBA" id="ARBA00022490"/>
    </source>
</evidence>
<comment type="similarity">
    <text evidence="8">Belongs to the methylthiotransferase family. RimO subfamily.</text>
</comment>
<dbReference type="GO" id="GO:0103039">
    <property type="term" value="F:protein methylthiotransferase activity"/>
    <property type="evidence" value="ECO:0007669"/>
    <property type="project" value="UniProtKB-EC"/>
</dbReference>
<comment type="subcellular location">
    <subcellularLocation>
        <location evidence="8">Cytoplasm</location>
    </subcellularLocation>
</comment>
<dbReference type="GO" id="GO:0005829">
    <property type="term" value="C:cytosol"/>
    <property type="evidence" value="ECO:0007669"/>
    <property type="project" value="TreeGrafter"/>
</dbReference>
<gene>
    <name evidence="8" type="primary">rimO</name>
    <name evidence="11" type="ORF">IAA96_00765</name>
</gene>
<dbReference type="GO" id="GO:0035599">
    <property type="term" value="F:aspartic acid methylthiotransferase activity"/>
    <property type="evidence" value="ECO:0007669"/>
    <property type="project" value="TreeGrafter"/>
</dbReference>
<evidence type="ECO:0000256" key="5">
    <source>
        <dbReference type="ARBA" id="ARBA00022723"/>
    </source>
</evidence>
<dbReference type="Proteomes" id="UP000823616">
    <property type="component" value="Unassembled WGS sequence"/>
</dbReference>
<dbReference type="SFLD" id="SFLDG01061">
    <property type="entry name" value="methylthiotransferase"/>
    <property type="match status" value="1"/>
</dbReference>
<dbReference type="HAMAP" id="MF_01865">
    <property type="entry name" value="MTTase_RimO"/>
    <property type="match status" value="1"/>
</dbReference>
<feature type="binding site" evidence="8">
    <location>
        <position position="156"/>
    </location>
    <ligand>
        <name>[4Fe-4S] cluster</name>
        <dbReference type="ChEBI" id="CHEBI:49883"/>
        <label>2</label>
        <note>4Fe-4S-S-AdoMet</note>
    </ligand>
</feature>
<dbReference type="EMBL" id="JADIMS010000011">
    <property type="protein sequence ID" value="MBO8449619.1"/>
    <property type="molecule type" value="Genomic_DNA"/>
</dbReference>
<dbReference type="Gene3D" id="3.40.50.12160">
    <property type="entry name" value="Methylthiotransferase, N-terminal domain"/>
    <property type="match status" value="1"/>
</dbReference>